<keyword evidence="7" id="KW-1185">Reference proteome</keyword>
<dbReference type="PANTHER" id="PTHR10544">
    <property type="entry name" value="60S RIBOSOMAL PROTEIN L28"/>
    <property type="match status" value="1"/>
</dbReference>
<evidence type="ECO:0000256" key="4">
    <source>
        <dbReference type="SAM" id="MobiDB-lite"/>
    </source>
</evidence>
<reference evidence="6" key="2">
    <citation type="submission" date="2023-06" db="EMBL/GenBank/DDBJ databases">
        <authorList>
            <person name="Kobayashi Y."/>
            <person name="Kayamori A."/>
            <person name="Aoki K."/>
            <person name="Shiwa Y."/>
            <person name="Fujita N."/>
            <person name="Sugita T."/>
            <person name="Iwasaki W."/>
            <person name="Tanaka N."/>
            <person name="Takashima M."/>
        </authorList>
    </citation>
    <scope>NUCLEOTIDE SEQUENCE</scope>
    <source>
        <strain evidence="6">HIS016</strain>
    </source>
</reference>
<feature type="compositionally biased region" description="Low complexity" evidence="4">
    <location>
        <begin position="124"/>
        <end position="148"/>
    </location>
</feature>
<dbReference type="GO" id="GO:0006412">
    <property type="term" value="P:translation"/>
    <property type="evidence" value="ECO:0007669"/>
    <property type="project" value="InterPro"/>
</dbReference>
<dbReference type="Gene3D" id="3.30.390.110">
    <property type="match status" value="1"/>
</dbReference>
<dbReference type="GO" id="GO:0003735">
    <property type="term" value="F:structural constituent of ribosome"/>
    <property type="evidence" value="ECO:0007669"/>
    <property type="project" value="InterPro"/>
</dbReference>
<evidence type="ECO:0000259" key="5">
    <source>
        <dbReference type="Pfam" id="PF01778"/>
    </source>
</evidence>
<dbReference type="Proteomes" id="UP001222932">
    <property type="component" value="Unassembled WGS sequence"/>
</dbReference>
<comment type="similarity">
    <text evidence="1">Belongs to the eukaryotic ribosomal protein eL28 family.</text>
</comment>
<evidence type="ECO:0000256" key="3">
    <source>
        <dbReference type="ARBA" id="ARBA00023274"/>
    </source>
</evidence>
<keyword evidence="3" id="KW-0687">Ribonucleoprotein</keyword>
<protein>
    <recommendedName>
        <fullName evidence="5">Ribosomal eL28/Mak16 domain-containing protein</fullName>
    </recommendedName>
</protein>
<comment type="caution">
    <text evidence="6">The sequence shown here is derived from an EMBL/GenBank/DDBJ whole genome shotgun (WGS) entry which is preliminary data.</text>
</comment>
<evidence type="ECO:0000313" key="7">
    <source>
        <dbReference type="Proteomes" id="UP001222932"/>
    </source>
</evidence>
<proteinExistence type="inferred from homology"/>
<gene>
    <name evidence="6" type="ORF">CspeluHIS016_0106740</name>
</gene>
<dbReference type="InterPro" id="IPR029004">
    <property type="entry name" value="Ribosomal_eL28/Mak16"/>
</dbReference>
<evidence type="ECO:0000256" key="2">
    <source>
        <dbReference type="ARBA" id="ARBA00022980"/>
    </source>
</evidence>
<evidence type="ECO:0000256" key="1">
    <source>
        <dbReference type="ARBA" id="ARBA00007926"/>
    </source>
</evidence>
<dbReference type="GO" id="GO:0005840">
    <property type="term" value="C:ribosome"/>
    <property type="evidence" value="ECO:0007669"/>
    <property type="project" value="UniProtKB-KW"/>
</dbReference>
<name>A0AAD3TNF9_9TREE</name>
<dbReference type="AlphaFoldDB" id="A0AAD3TNF9"/>
<feature type="region of interest" description="Disordered" evidence="4">
    <location>
        <begin position="121"/>
        <end position="154"/>
    </location>
</feature>
<dbReference type="InterPro" id="IPR002672">
    <property type="entry name" value="Ribosomal_eL28"/>
</dbReference>
<evidence type="ECO:0000313" key="6">
    <source>
        <dbReference type="EMBL" id="GMK54088.1"/>
    </source>
</evidence>
<dbReference type="EMBL" id="BTCM01000001">
    <property type="protein sequence ID" value="GMK54088.1"/>
    <property type="molecule type" value="Genomic_DNA"/>
</dbReference>
<dbReference type="Pfam" id="PF01778">
    <property type="entry name" value="Ribosomal_L28e"/>
    <property type="match status" value="1"/>
</dbReference>
<accession>A0AAD3TNF9</accession>
<sequence>MSADLQWLLIRKWNSFMHPAPNGPVFSSEKGNLVNIHSGKYSGLANNKVIDISANAEGAISVTKTTANGGKVASASKSTTLRRSTGPRRANKIAAVETAAKGFRADLRHAAVARISALTRANRRAANPPKAFPAKQRGKKAAAASADENAIELD</sequence>
<feature type="domain" description="Ribosomal eL28/Mak16" evidence="5">
    <location>
        <begin position="5"/>
        <end position="120"/>
    </location>
</feature>
<dbReference type="GO" id="GO:1990904">
    <property type="term" value="C:ribonucleoprotein complex"/>
    <property type="evidence" value="ECO:0007669"/>
    <property type="project" value="UniProtKB-KW"/>
</dbReference>
<feature type="region of interest" description="Disordered" evidence="4">
    <location>
        <begin position="71"/>
        <end position="90"/>
    </location>
</feature>
<keyword evidence="2" id="KW-0689">Ribosomal protein</keyword>
<organism evidence="6 7">
    <name type="scientific">Cutaneotrichosporon spelunceum</name>
    <dbReference type="NCBI Taxonomy" id="1672016"/>
    <lineage>
        <taxon>Eukaryota</taxon>
        <taxon>Fungi</taxon>
        <taxon>Dikarya</taxon>
        <taxon>Basidiomycota</taxon>
        <taxon>Agaricomycotina</taxon>
        <taxon>Tremellomycetes</taxon>
        <taxon>Trichosporonales</taxon>
        <taxon>Trichosporonaceae</taxon>
        <taxon>Cutaneotrichosporon</taxon>
    </lineage>
</organism>
<reference evidence="6" key="1">
    <citation type="journal article" date="2023" name="BMC Genomics">
        <title>Chromosome-level genome assemblies of Cutaneotrichosporon spp. (Trichosporonales, Basidiomycota) reveal imbalanced evolution between nucleotide sequences and chromosome synteny.</title>
        <authorList>
            <person name="Kobayashi Y."/>
            <person name="Kayamori A."/>
            <person name="Aoki K."/>
            <person name="Shiwa Y."/>
            <person name="Matsutani M."/>
            <person name="Fujita N."/>
            <person name="Sugita T."/>
            <person name="Iwasaki W."/>
            <person name="Tanaka N."/>
            <person name="Takashima M."/>
        </authorList>
    </citation>
    <scope>NUCLEOTIDE SEQUENCE</scope>
    <source>
        <strain evidence="6">HIS016</strain>
    </source>
</reference>